<feature type="compositionally biased region" description="Basic and acidic residues" evidence="1">
    <location>
        <begin position="246"/>
        <end position="260"/>
    </location>
</feature>
<organism evidence="2 3">
    <name type="scientific">Paxillus involutus ATCC 200175</name>
    <dbReference type="NCBI Taxonomy" id="664439"/>
    <lineage>
        <taxon>Eukaryota</taxon>
        <taxon>Fungi</taxon>
        <taxon>Dikarya</taxon>
        <taxon>Basidiomycota</taxon>
        <taxon>Agaricomycotina</taxon>
        <taxon>Agaricomycetes</taxon>
        <taxon>Agaricomycetidae</taxon>
        <taxon>Boletales</taxon>
        <taxon>Paxilineae</taxon>
        <taxon>Paxillaceae</taxon>
        <taxon>Paxillus</taxon>
    </lineage>
</organism>
<evidence type="ECO:0000313" key="2">
    <source>
        <dbReference type="EMBL" id="KIJ09141.1"/>
    </source>
</evidence>
<sequence length="269" mass="30248">MSILMEEDHRSQLADGSQLVIEQLSDFDGPSEFLAKLEDLEYEQSYPGSEANSRYFGGNEEDEFALGWPEDQMEVDNTGIDHHDKPWSPPPFDSEDEAGFGDEELQREHERLWGTTPPNSNLTRLREAFGGIQHMEADINMSINKAFDIDLDFGPPEDNGVDFEALTSCSSSVRPHVQKHTPIHVLRNHVNKALPLKPCPVYPQKYLDDVRCQQKAGPTKEPPHNDQGDTAGYDEDRGVIHNGPVNHDEEADKQAGDKASRKSKNERKA</sequence>
<gene>
    <name evidence="2" type="ORF">PAXINDRAFT_17766</name>
</gene>
<name>A0A0C9TPR1_PAXIN</name>
<dbReference type="HOGENOM" id="CLU_1034788_0_0_1"/>
<protein>
    <submittedName>
        <fullName evidence="2">Uncharacterized protein</fullName>
    </submittedName>
</protein>
<evidence type="ECO:0000256" key="1">
    <source>
        <dbReference type="SAM" id="MobiDB-lite"/>
    </source>
</evidence>
<dbReference type="Proteomes" id="UP000053647">
    <property type="component" value="Unassembled WGS sequence"/>
</dbReference>
<reference evidence="3" key="2">
    <citation type="submission" date="2015-01" db="EMBL/GenBank/DDBJ databases">
        <title>Evolutionary Origins and Diversification of the Mycorrhizal Mutualists.</title>
        <authorList>
            <consortium name="DOE Joint Genome Institute"/>
            <consortium name="Mycorrhizal Genomics Consortium"/>
            <person name="Kohler A."/>
            <person name="Kuo A."/>
            <person name="Nagy L.G."/>
            <person name="Floudas D."/>
            <person name="Copeland A."/>
            <person name="Barry K.W."/>
            <person name="Cichocki N."/>
            <person name="Veneault-Fourrey C."/>
            <person name="LaButti K."/>
            <person name="Lindquist E.A."/>
            <person name="Lipzen A."/>
            <person name="Lundell T."/>
            <person name="Morin E."/>
            <person name="Murat C."/>
            <person name="Riley R."/>
            <person name="Ohm R."/>
            <person name="Sun H."/>
            <person name="Tunlid A."/>
            <person name="Henrissat B."/>
            <person name="Grigoriev I.V."/>
            <person name="Hibbett D.S."/>
            <person name="Martin F."/>
        </authorList>
    </citation>
    <scope>NUCLEOTIDE SEQUENCE [LARGE SCALE GENOMIC DNA]</scope>
    <source>
        <strain evidence="3">ATCC 200175</strain>
    </source>
</reference>
<dbReference type="EMBL" id="KN819500">
    <property type="protein sequence ID" value="KIJ09141.1"/>
    <property type="molecule type" value="Genomic_DNA"/>
</dbReference>
<dbReference type="AlphaFoldDB" id="A0A0C9TPR1"/>
<proteinExistence type="predicted"/>
<reference evidence="2 3" key="1">
    <citation type="submission" date="2014-06" db="EMBL/GenBank/DDBJ databases">
        <authorList>
            <consortium name="DOE Joint Genome Institute"/>
            <person name="Kuo A."/>
            <person name="Kohler A."/>
            <person name="Nagy L.G."/>
            <person name="Floudas D."/>
            <person name="Copeland A."/>
            <person name="Barry K.W."/>
            <person name="Cichocki N."/>
            <person name="Veneault-Fourrey C."/>
            <person name="LaButti K."/>
            <person name="Lindquist E.A."/>
            <person name="Lipzen A."/>
            <person name="Lundell T."/>
            <person name="Morin E."/>
            <person name="Murat C."/>
            <person name="Sun H."/>
            <person name="Tunlid A."/>
            <person name="Henrissat B."/>
            <person name="Grigoriev I.V."/>
            <person name="Hibbett D.S."/>
            <person name="Martin F."/>
            <person name="Nordberg H.P."/>
            <person name="Cantor M.N."/>
            <person name="Hua S.X."/>
        </authorList>
    </citation>
    <scope>NUCLEOTIDE SEQUENCE [LARGE SCALE GENOMIC DNA]</scope>
    <source>
        <strain evidence="2 3">ATCC 200175</strain>
    </source>
</reference>
<feature type="region of interest" description="Disordered" evidence="1">
    <location>
        <begin position="213"/>
        <end position="269"/>
    </location>
</feature>
<keyword evidence="3" id="KW-1185">Reference proteome</keyword>
<accession>A0A0C9TPR1</accession>
<evidence type="ECO:0000313" key="3">
    <source>
        <dbReference type="Proteomes" id="UP000053647"/>
    </source>
</evidence>